<evidence type="ECO:0000256" key="4">
    <source>
        <dbReference type="ARBA" id="ARBA00023242"/>
    </source>
</evidence>
<feature type="domain" description="HTH myb-type" evidence="6">
    <location>
        <begin position="1"/>
        <end position="55"/>
    </location>
</feature>
<reference evidence="7 8" key="1">
    <citation type="submission" date="2018-10" db="EMBL/GenBank/DDBJ databases">
        <title>Fifty Aureobasidium pullulans genomes reveal a recombining polyextremotolerant generalist.</title>
        <authorList>
            <person name="Gostincar C."/>
            <person name="Turk M."/>
            <person name="Zajc J."/>
            <person name="Gunde-Cimerman N."/>
        </authorList>
    </citation>
    <scope>NUCLEOTIDE SEQUENCE [LARGE SCALE GENOMIC DNA]</scope>
    <source>
        <strain evidence="7 8">EXF-1645</strain>
    </source>
</reference>
<sequence>MLVRRGRWSEEEDEKLKTLVRVIGRRNWVHLSQLVETRTPRQCRERYCNFLRPCLDSRPLTGEERILVTRLVNELGTKWATIARYMPSRSESLIKNWWYAQKGRERRALSQRERVDTYWKRNNPDRVQQQSAQG</sequence>
<dbReference type="Gene3D" id="1.10.10.60">
    <property type="entry name" value="Homeodomain-like"/>
    <property type="match status" value="2"/>
</dbReference>
<keyword evidence="3" id="KW-0804">Transcription</keyword>
<dbReference type="CDD" id="cd00167">
    <property type="entry name" value="SANT"/>
    <property type="match status" value="2"/>
</dbReference>
<comment type="caution">
    <text evidence="7">The sequence shown here is derived from an EMBL/GenBank/DDBJ whole genome shotgun (WGS) entry which is preliminary data.</text>
</comment>
<accession>A0A4T0B348</accession>
<feature type="domain" description="HTH myb-type" evidence="6">
    <location>
        <begin position="58"/>
        <end position="106"/>
    </location>
</feature>
<dbReference type="PANTHER" id="PTHR46621:SF1">
    <property type="entry name" value="SNRNA-ACTIVATING PROTEIN COMPLEX SUBUNIT 4"/>
    <property type="match status" value="1"/>
</dbReference>
<evidence type="ECO:0000313" key="7">
    <source>
        <dbReference type="EMBL" id="TIA28141.1"/>
    </source>
</evidence>
<dbReference type="InterPro" id="IPR051575">
    <property type="entry name" value="Myb-like_DNA-bd"/>
</dbReference>
<dbReference type="GO" id="GO:0042796">
    <property type="term" value="P:snRNA transcription by RNA polymerase III"/>
    <property type="evidence" value="ECO:0007669"/>
    <property type="project" value="TreeGrafter"/>
</dbReference>
<dbReference type="PROSITE" id="PS50090">
    <property type="entry name" value="MYB_LIKE"/>
    <property type="match status" value="2"/>
</dbReference>
<evidence type="ECO:0000256" key="1">
    <source>
        <dbReference type="ARBA" id="ARBA00023015"/>
    </source>
</evidence>
<protein>
    <recommendedName>
        <fullName evidence="9">Homeodomain-like protein</fullName>
    </recommendedName>
</protein>
<evidence type="ECO:0000256" key="2">
    <source>
        <dbReference type="ARBA" id="ARBA00023125"/>
    </source>
</evidence>
<dbReference type="PANTHER" id="PTHR46621">
    <property type="entry name" value="SNRNA-ACTIVATING PROTEIN COMPLEX SUBUNIT 4"/>
    <property type="match status" value="1"/>
</dbReference>
<organism evidence="7 8">
    <name type="scientific">Aureobasidium pullulans</name>
    <name type="common">Black yeast</name>
    <name type="synonym">Pullularia pullulans</name>
    <dbReference type="NCBI Taxonomy" id="5580"/>
    <lineage>
        <taxon>Eukaryota</taxon>
        <taxon>Fungi</taxon>
        <taxon>Dikarya</taxon>
        <taxon>Ascomycota</taxon>
        <taxon>Pezizomycotina</taxon>
        <taxon>Dothideomycetes</taxon>
        <taxon>Dothideomycetidae</taxon>
        <taxon>Dothideales</taxon>
        <taxon>Saccotheciaceae</taxon>
        <taxon>Aureobasidium</taxon>
    </lineage>
</organism>
<dbReference type="InterPro" id="IPR017930">
    <property type="entry name" value="Myb_dom"/>
</dbReference>
<dbReference type="GO" id="GO:0000978">
    <property type="term" value="F:RNA polymerase II cis-regulatory region sequence-specific DNA binding"/>
    <property type="evidence" value="ECO:0007669"/>
    <property type="project" value="TreeGrafter"/>
</dbReference>
<dbReference type="GO" id="GO:0019185">
    <property type="term" value="C:snRNA-activating protein complex"/>
    <property type="evidence" value="ECO:0007669"/>
    <property type="project" value="TreeGrafter"/>
</dbReference>
<dbReference type="AlphaFoldDB" id="A0A4T0B348"/>
<evidence type="ECO:0000259" key="5">
    <source>
        <dbReference type="PROSITE" id="PS50090"/>
    </source>
</evidence>
<keyword evidence="1" id="KW-0805">Transcription regulation</keyword>
<keyword evidence="2" id="KW-0238">DNA-binding</keyword>
<evidence type="ECO:0000313" key="8">
    <source>
        <dbReference type="Proteomes" id="UP000308724"/>
    </source>
</evidence>
<dbReference type="InterPro" id="IPR001005">
    <property type="entry name" value="SANT/Myb"/>
</dbReference>
<evidence type="ECO:0000256" key="3">
    <source>
        <dbReference type="ARBA" id="ARBA00023163"/>
    </source>
</evidence>
<feature type="domain" description="Myb-like" evidence="5">
    <location>
        <begin position="52"/>
        <end position="98"/>
    </location>
</feature>
<dbReference type="SMART" id="SM00717">
    <property type="entry name" value="SANT"/>
    <property type="match status" value="2"/>
</dbReference>
<evidence type="ECO:0000259" key="6">
    <source>
        <dbReference type="PROSITE" id="PS51294"/>
    </source>
</evidence>
<dbReference type="EMBL" id="QZBZ01000651">
    <property type="protein sequence ID" value="TIA28141.1"/>
    <property type="molecule type" value="Genomic_DNA"/>
</dbReference>
<feature type="domain" description="Myb-like" evidence="5">
    <location>
        <begin position="1"/>
        <end position="51"/>
    </location>
</feature>
<dbReference type="SUPFAM" id="SSF46689">
    <property type="entry name" value="Homeodomain-like"/>
    <property type="match status" value="1"/>
</dbReference>
<dbReference type="InterPro" id="IPR009057">
    <property type="entry name" value="Homeodomain-like_sf"/>
</dbReference>
<evidence type="ECO:0008006" key="9">
    <source>
        <dbReference type="Google" id="ProtNLM"/>
    </source>
</evidence>
<dbReference type="Pfam" id="PF00249">
    <property type="entry name" value="Myb_DNA-binding"/>
    <property type="match status" value="2"/>
</dbReference>
<gene>
    <name evidence="7" type="ORF">D6C78_10879</name>
</gene>
<dbReference type="GO" id="GO:0042795">
    <property type="term" value="P:snRNA transcription by RNA polymerase II"/>
    <property type="evidence" value="ECO:0007669"/>
    <property type="project" value="TreeGrafter"/>
</dbReference>
<dbReference type="Proteomes" id="UP000308724">
    <property type="component" value="Unassembled WGS sequence"/>
</dbReference>
<keyword evidence="4" id="KW-0539">Nucleus</keyword>
<dbReference type="PROSITE" id="PS51294">
    <property type="entry name" value="HTH_MYB"/>
    <property type="match status" value="2"/>
</dbReference>
<name>A0A4T0B348_AURPU</name>
<dbReference type="GO" id="GO:0001006">
    <property type="term" value="F:RNA polymerase III type 3 promoter sequence-specific DNA binding"/>
    <property type="evidence" value="ECO:0007669"/>
    <property type="project" value="TreeGrafter"/>
</dbReference>
<proteinExistence type="predicted"/>